<proteinExistence type="inferred from homology"/>
<keyword evidence="2 11" id="KW-0547">Nucleotide-binding</keyword>
<comment type="function">
    <text evidence="13">DNA-dependent ATPase involved in processing of recombination intermediates, plays a role in repairing DNA breaks. Stimulates the branch migration of RecA-mediated strand transfer reactions, allowing the 3' invading strand to extend heteroduplex DNA faster. Binds ssDNA in the presence of ADP but not other nucleotides, has ATPase activity that is stimulated by ssDNA and various branched DNA structures, but inhibited by SSB. Does not have RecA's homology-searching function.</text>
</comment>
<evidence type="ECO:0000313" key="17">
    <source>
        <dbReference type="Proteomes" id="UP000198873"/>
    </source>
</evidence>
<dbReference type="AlphaFoldDB" id="A0A1I6TJK4"/>
<evidence type="ECO:0000256" key="2">
    <source>
        <dbReference type="ARBA" id="ARBA00022741"/>
    </source>
</evidence>
<comment type="similarity">
    <text evidence="11 13">Belongs to the RecA family. RadA subfamily.</text>
</comment>
<dbReference type="InterPro" id="IPR004504">
    <property type="entry name" value="DNA_repair_RadA"/>
</dbReference>
<evidence type="ECO:0000256" key="6">
    <source>
        <dbReference type="ARBA" id="ARBA00022833"/>
    </source>
</evidence>
<dbReference type="FunFam" id="3.40.50.300:FF:000050">
    <property type="entry name" value="DNA repair protein RadA"/>
    <property type="match status" value="1"/>
</dbReference>
<evidence type="ECO:0000256" key="8">
    <source>
        <dbReference type="ARBA" id="ARBA00023016"/>
    </source>
</evidence>
<keyword evidence="6 13" id="KW-0862">Zinc</keyword>
<keyword evidence="10 11" id="KW-0234">DNA repair</keyword>
<dbReference type="GO" id="GO:0016787">
    <property type="term" value="F:hydrolase activity"/>
    <property type="evidence" value="ECO:0007669"/>
    <property type="project" value="UniProtKB-KW"/>
</dbReference>
<feature type="region of interest" description="Lon-protease-like" evidence="11">
    <location>
        <begin position="352"/>
        <end position="481"/>
    </location>
</feature>
<evidence type="ECO:0000256" key="14">
    <source>
        <dbReference type="SAM" id="MobiDB-lite"/>
    </source>
</evidence>
<gene>
    <name evidence="11" type="primary">radA</name>
    <name evidence="16" type="ORF">SAMN05444716_104708</name>
</gene>
<keyword evidence="17" id="KW-1185">Reference proteome</keyword>
<dbReference type="Pfam" id="PF18073">
    <property type="entry name" value="Zn_ribbon_LapB"/>
    <property type="match status" value="1"/>
</dbReference>
<feature type="short sequence motif" description="RadA KNRFG motif" evidence="11">
    <location>
        <begin position="252"/>
        <end position="256"/>
    </location>
</feature>
<dbReference type="FunFam" id="3.30.230.10:FF:000026">
    <property type="entry name" value="DNA repair protein RadA"/>
    <property type="match status" value="1"/>
</dbReference>
<dbReference type="NCBIfam" id="TIGR00416">
    <property type="entry name" value="sms"/>
    <property type="match status" value="1"/>
</dbReference>
<dbReference type="InterPro" id="IPR014721">
    <property type="entry name" value="Ribsml_uS5_D2-typ_fold_subgr"/>
</dbReference>
<dbReference type="Gene3D" id="3.30.230.10">
    <property type="match status" value="1"/>
</dbReference>
<dbReference type="Pfam" id="PF13541">
    <property type="entry name" value="ChlI"/>
    <property type="match status" value="1"/>
</dbReference>
<dbReference type="SUPFAM" id="SSF54211">
    <property type="entry name" value="Ribosomal protein S5 domain 2-like"/>
    <property type="match status" value="1"/>
</dbReference>
<keyword evidence="3 11" id="KW-0227">DNA damage</keyword>
<dbReference type="Pfam" id="PF13481">
    <property type="entry name" value="AAA_25"/>
    <property type="match status" value="1"/>
</dbReference>
<dbReference type="GO" id="GO:0005524">
    <property type="term" value="F:ATP binding"/>
    <property type="evidence" value="ECO:0007669"/>
    <property type="project" value="UniProtKB-UniRule"/>
</dbReference>
<name>A0A1I6TJK4_9ACTN</name>
<evidence type="ECO:0000256" key="5">
    <source>
        <dbReference type="ARBA" id="ARBA00022801"/>
    </source>
</evidence>
<dbReference type="HAMAP" id="MF_01498">
    <property type="entry name" value="RadA_bact"/>
    <property type="match status" value="1"/>
</dbReference>
<evidence type="ECO:0000256" key="12">
    <source>
        <dbReference type="NCBIfam" id="TIGR00416"/>
    </source>
</evidence>
<feature type="region of interest" description="Disordered" evidence="14">
    <location>
        <begin position="451"/>
        <end position="481"/>
    </location>
</feature>
<evidence type="ECO:0000313" key="16">
    <source>
        <dbReference type="EMBL" id="SFS89399.1"/>
    </source>
</evidence>
<feature type="compositionally biased region" description="Basic and acidic residues" evidence="14">
    <location>
        <begin position="458"/>
        <end position="473"/>
    </location>
</feature>
<evidence type="ECO:0000256" key="9">
    <source>
        <dbReference type="ARBA" id="ARBA00023125"/>
    </source>
</evidence>
<organism evidence="16 17">
    <name type="scientific">Streptomyces harbinensis</name>
    <dbReference type="NCBI Taxonomy" id="1176198"/>
    <lineage>
        <taxon>Bacteria</taxon>
        <taxon>Bacillati</taxon>
        <taxon>Actinomycetota</taxon>
        <taxon>Actinomycetes</taxon>
        <taxon>Kitasatosporales</taxon>
        <taxon>Streptomycetaceae</taxon>
        <taxon>Streptomyces</taxon>
    </lineage>
</organism>
<keyword evidence="9 11" id="KW-0238">DNA-binding</keyword>
<evidence type="ECO:0000256" key="11">
    <source>
        <dbReference type="HAMAP-Rule" id="MF_01498"/>
    </source>
</evidence>
<dbReference type="InterPro" id="IPR020588">
    <property type="entry name" value="RecA_ATP-bd"/>
</dbReference>
<keyword evidence="8 11" id="KW-0346">Stress response</keyword>
<evidence type="ECO:0000259" key="15">
    <source>
        <dbReference type="PROSITE" id="PS50162"/>
    </source>
</evidence>
<dbReference type="GO" id="GO:0008270">
    <property type="term" value="F:zinc ion binding"/>
    <property type="evidence" value="ECO:0007669"/>
    <property type="project" value="UniProtKB-KW"/>
</dbReference>
<dbReference type="CDD" id="cd01121">
    <property type="entry name" value="RadA_SMS_N"/>
    <property type="match status" value="1"/>
</dbReference>
<dbReference type="PANTHER" id="PTHR32472">
    <property type="entry name" value="DNA REPAIR PROTEIN RADA"/>
    <property type="match status" value="1"/>
</dbReference>
<dbReference type="SUPFAM" id="SSF52540">
    <property type="entry name" value="P-loop containing nucleoside triphosphate hydrolases"/>
    <property type="match status" value="1"/>
</dbReference>
<comment type="function">
    <text evidence="11">Plays a role in repairing double-strand DNA breaks, probably involving stabilizing or processing branched DNA or blocked replication forks.</text>
</comment>
<dbReference type="STRING" id="1176198.SAMN05444716_104708"/>
<reference evidence="17" key="1">
    <citation type="submission" date="2016-10" db="EMBL/GenBank/DDBJ databases">
        <authorList>
            <person name="Varghese N."/>
            <person name="Submissions S."/>
        </authorList>
    </citation>
    <scope>NUCLEOTIDE SEQUENCE [LARGE SCALE GENOMIC DNA]</scope>
    <source>
        <strain evidence="17">CGMCC 4.7047</strain>
    </source>
</reference>
<protein>
    <recommendedName>
        <fullName evidence="11 12">DNA repair protein RadA</fullName>
    </recommendedName>
</protein>
<dbReference type="InterPro" id="IPR027417">
    <property type="entry name" value="P-loop_NTPase"/>
</dbReference>
<sequence>MARKSDRPAYRCTECGWSTAKWLGRCPECQAWGTVEEVGGAPAVRTAAVARVATPAVPIGQVDTQRVTARSTGVPELDRVLGGGLVPGAVVLLAGEPGVGKSTLLLDVAAKAASAEHRTLYVTGEESAGQVRLRADRIGALHEELYLAAETDLGSVLGQLDAVKPALLVLDSVQTIASAEIEGAPGGMAQVREVAGALIRAAKERGMATLLVGHVTKDGAIAGPRLLEHLVDVVLHFEGDRHARLRLVRGVKNRYGATDEVGCFELHDQGITSLADPSGLFLTRRDEPVPGTCLTVTLEGRRPLVAEVQSLTVSTQIPSPRRTTSGLENSRVSMMLAVLEQRGQITSLGKNDIYTATVGGVRLTEPAADLAVALALASAAGDSPLPQNLVAIGEVGLAGEVRRVTGVQRRLAEAARLGFTHALVPADSGEAPAGMRVLEVADIGEALRVLPRAPRRSRSAEPEGGERAGRGASERVAQARR</sequence>
<evidence type="ECO:0000256" key="7">
    <source>
        <dbReference type="ARBA" id="ARBA00022840"/>
    </source>
</evidence>
<dbReference type="PROSITE" id="PS50162">
    <property type="entry name" value="RECA_2"/>
    <property type="match status" value="1"/>
</dbReference>
<dbReference type="Gene3D" id="3.40.50.300">
    <property type="entry name" value="P-loop containing nucleotide triphosphate hydrolases"/>
    <property type="match status" value="1"/>
</dbReference>
<dbReference type="GO" id="GO:0003684">
    <property type="term" value="F:damaged DNA binding"/>
    <property type="evidence" value="ECO:0007669"/>
    <property type="project" value="InterPro"/>
</dbReference>
<dbReference type="InterPro" id="IPR041166">
    <property type="entry name" value="Rubredoxin_2"/>
</dbReference>
<accession>A0A1I6TJK4</accession>
<keyword evidence="4 13" id="KW-0863">Zinc-finger</keyword>
<comment type="domain">
    <text evidence="11">The middle region has homology to RecA with ATPase motifs including the RadA KNRFG motif, while the C-terminus is homologous to Lon protease.</text>
</comment>
<keyword evidence="5" id="KW-0378">Hydrolase</keyword>
<keyword evidence="1 11" id="KW-0479">Metal-binding</keyword>
<dbReference type="GO" id="GO:0000725">
    <property type="term" value="P:recombinational repair"/>
    <property type="evidence" value="ECO:0007669"/>
    <property type="project" value="UniProtKB-UniRule"/>
</dbReference>
<dbReference type="RefSeq" id="WP_026047831.1">
    <property type="nucleotide sequence ID" value="NZ_CP054938.1"/>
</dbReference>
<dbReference type="GO" id="GO:0005829">
    <property type="term" value="C:cytosol"/>
    <property type="evidence" value="ECO:0007669"/>
    <property type="project" value="TreeGrafter"/>
</dbReference>
<evidence type="ECO:0000256" key="13">
    <source>
        <dbReference type="RuleBase" id="RU003555"/>
    </source>
</evidence>
<dbReference type="PRINTS" id="PR01874">
    <property type="entry name" value="DNAREPAIRADA"/>
</dbReference>
<dbReference type="GO" id="GO:0140664">
    <property type="term" value="F:ATP-dependent DNA damage sensor activity"/>
    <property type="evidence" value="ECO:0007669"/>
    <property type="project" value="InterPro"/>
</dbReference>
<evidence type="ECO:0000256" key="4">
    <source>
        <dbReference type="ARBA" id="ARBA00022771"/>
    </source>
</evidence>
<dbReference type="EMBL" id="FPAB01000004">
    <property type="protein sequence ID" value="SFS89399.1"/>
    <property type="molecule type" value="Genomic_DNA"/>
</dbReference>
<dbReference type="PANTHER" id="PTHR32472:SF10">
    <property type="entry name" value="DNA REPAIR PROTEIN RADA-LIKE PROTEIN"/>
    <property type="match status" value="1"/>
</dbReference>
<evidence type="ECO:0000256" key="1">
    <source>
        <dbReference type="ARBA" id="ARBA00022723"/>
    </source>
</evidence>
<keyword evidence="7 11" id="KW-0067">ATP-binding</keyword>
<evidence type="ECO:0000256" key="3">
    <source>
        <dbReference type="ARBA" id="ARBA00022763"/>
    </source>
</evidence>
<feature type="binding site" evidence="11">
    <location>
        <begin position="95"/>
        <end position="102"/>
    </location>
    <ligand>
        <name>ATP</name>
        <dbReference type="ChEBI" id="CHEBI:30616"/>
    </ligand>
</feature>
<feature type="domain" description="RecA family profile 1" evidence="15">
    <location>
        <begin position="66"/>
        <end position="215"/>
    </location>
</feature>
<dbReference type="SMART" id="SM00382">
    <property type="entry name" value="AAA"/>
    <property type="match status" value="1"/>
</dbReference>
<dbReference type="InterPro" id="IPR003593">
    <property type="entry name" value="AAA+_ATPase"/>
</dbReference>
<dbReference type="InterPro" id="IPR020568">
    <property type="entry name" value="Ribosomal_Su5_D2-typ_SF"/>
</dbReference>
<dbReference type="Proteomes" id="UP000198873">
    <property type="component" value="Unassembled WGS sequence"/>
</dbReference>
<evidence type="ECO:0000256" key="10">
    <source>
        <dbReference type="ARBA" id="ARBA00023204"/>
    </source>
</evidence>